<reference evidence="1 2" key="1">
    <citation type="submission" date="2015-01" db="EMBL/GenBank/DDBJ databases">
        <title>Evolution of Trichinella species and genotypes.</title>
        <authorList>
            <person name="Korhonen P.K."/>
            <person name="Edoardo P."/>
            <person name="Giuseppe L.R."/>
            <person name="Gasser R.B."/>
        </authorList>
    </citation>
    <scope>NUCLEOTIDE SEQUENCE [LARGE SCALE GENOMIC DNA]</scope>
    <source>
        <strain evidence="1">ISS2496</strain>
    </source>
</reference>
<organism evidence="1 2">
    <name type="scientific">Trichinella patagoniensis</name>
    <dbReference type="NCBI Taxonomy" id="990121"/>
    <lineage>
        <taxon>Eukaryota</taxon>
        <taxon>Metazoa</taxon>
        <taxon>Ecdysozoa</taxon>
        <taxon>Nematoda</taxon>
        <taxon>Enoplea</taxon>
        <taxon>Dorylaimia</taxon>
        <taxon>Trichinellida</taxon>
        <taxon>Trichinellidae</taxon>
        <taxon>Trichinella</taxon>
    </lineage>
</organism>
<sequence>MGSKDEILSFVTSGSASHFFPHTPRITQPGTAGICSLHSSYRFRTIEAHILHFGRNMSLWKIAKFHGRFGKALRQINAYVLNKWLLKLQCAYLNTQGSSPSDTPLKRIDSGKFFDIIMRFLFILRTTVQHFLVLGNLIFLHFRSISIKLMKVVSLRDFHHLPSRINQPRAKLYCSEISKKLFPDYHDRRTTVRTCSNSSISNLRKPMVFIATCAVSVFYANWAV</sequence>
<proteinExistence type="predicted"/>
<dbReference type="Proteomes" id="UP000054783">
    <property type="component" value="Unassembled WGS sequence"/>
</dbReference>
<dbReference type="EMBL" id="JYDQ01000010">
    <property type="protein sequence ID" value="KRY22301.1"/>
    <property type="molecule type" value="Genomic_DNA"/>
</dbReference>
<accession>A0A0V1AC26</accession>
<name>A0A0V1AC26_9BILA</name>
<evidence type="ECO:0000313" key="1">
    <source>
        <dbReference type="EMBL" id="KRY22301.1"/>
    </source>
</evidence>
<dbReference type="AlphaFoldDB" id="A0A0V1AC26"/>
<protein>
    <submittedName>
        <fullName evidence="1">Uncharacterized protein</fullName>
    </submittedName>
</protein>
<gene>
    <name evidence="1" type="ORF">T12_1572</name>
</gene>
<evidence type="ECO:0000313" key="2">
    <source>
        <dbReference type="Proteomes" id="UP000054783"/>
    </source>
</evidence>
<comment type="caution">
    <text evidence="1">The sequence shown here is derived from an EMBL/GenBank/DDBJ whole genome shotgun (WGS) entry which is preliminary data.</text>
</comment>
<keyword evidence="2" id="KW-1185">Reference proteome</keyword>